<evidence type="ECO:0000256" key="1">
    <source>
        <dbReference type="ARBA" id="ARBA00022729"/>
    </source>
</evidence>
<protein>
    <submittedName>
        <fullName evidence="2">FG-GAP repeat protein</fullName>
    </submittedName>
</protein>
<dbReference type="InterPro" id="IPR028994">
    <property type="entry name" value="Integrin_alpha_N"/>
</dbReference>
<name>A0A5B9PDR5_9BACT</name>
<proteinExistence type="predicted"/>
<dbReference type="PANTHER" id="PTHR16026">
    <property type="entry name" value="CARTILAGE ACIDIC PROTEIN 1"/>
    <property type="match status" value="1"/>
</dbReference>
<keyword evidence="3" id="KW-1185">Reference proteome</keyword>
<accession>A0A5B9PDR5</accession>
<dbReference type="Proteomes" id="UP000322214">
    <property type="component" value="Chromosome"/>
</dbReference>
<dbReference type="Pfam" id="PF13517">
    <property type="entry name" value="FG-GAP_3"/>
    <property type="match status" value="2"/>
</dbReference>
<reference evidence="2 3" key="1">
    <citation type="submission" date="2019-08" db="EMBL/GenBank/DDBJ databases">
        <title>Deep-cultivation of Planctomycetes and their phenomic and genomic characterization uncovers novel biology.</title>
        <authorList>
            <person name="Wiegand S."/>
            <person name="Jogler M."/>
            <person name="Boedeker C."/>
            <person name="Pinto D."/>
            <person name="Vollmers J."/>
            <person name="Rivas-Marin E."/>
            <person name="Kohn T."/>
            <person name="Peeters S.H."/>
            <person name="Heuer A."/>
            <person name="Rast P."/>
            <person name="Oberbeckmann S."/>
            <person name="Bunk B."/>
            <person name="Jeske O."/>
            <person name="Meyerdierks A."/>
            <person name="Storesund J.E."/>
            <person name="Kallscheuer N."/>
            <person name="Luecker S."/>
            <person name="Lage O.M."/>
            <person name="Pohl T."/>
            <person name="Merkel B.J."/>
            <person name="Hornburger P."/>
            <person name="Mueller R.-W."/>
            <person name="Bruemmer F."/>
            <person name="Labrenz M."/>
            <person name="Spormann A.M."/>
            <person name="Op den Camp H."/>
            <person name="Overmann J."/>
            <person name="Amann R."/>
            <person name="Jetten M.S.M."/>
            <person name="Mascher T."/>
            <person name="Medema M.H."/>
            <person name="Devos D.P."/>
            <person name="Kaster A.-K."/>
            <person name="Ovreas L."/>
            <person name="Rohde M."/>
            <person name="Galperin M.Y."/>
            <person name="Jogler C."/>
        </authorList>
    </citation>
    <scope>NUCLEOTIDE SEQUENCE [LARGE SCALE GENOMIC DNA]</scope>
    <source>
        <strain evidence="2 3">FC18</strain>
    </source>
</reference>
<organism evidence="2 3">
    <name type="scientific">Mariniblastus fucicola</name>
    <dbReference type="NCBI Taxonomy" id="980251"/>
    <lineage>
        <taxon>Bacteria</taxon>
        <taxon>Pseudomonadati</taxon>
        <taxon>Planctomycetota</taxon>
        <taxon>Planctomycetia</taxon>
        <taxon>Pirellulales</taxon>
        <taxon>Pirellulaceae</taxon>
        <taxon>Mariniblastus</taxon>
    </lineage>
</organism>
<dbReference type="Gene3D" id="2.130.10.130">
    <property type="entry name" value="Integrin alpha, N-terminal"/>
    <property type="match status" value="2"/>
</dbReference>
<dbReference type="EMBL" id="CP042912">
    <property type="protein sequence ID" value="QEG23270.1"/>
    <property type="molecule type" value="Genomic_DNA"/>
</dbReference>
<dbReference type="RefSeq" id="WP_075083347.1">
    <property type="nucleotide sequence ID" value="NZ_CP042912.1"/>
</dbReference>
<sequence length="594" mass="65806">MFRLSVILLVLIPLAGCNSEKSIQRQPTAADVHRETIEQIIQSESTILDLAPYVSKIADSMTKSGQESKESLREIFADTTNYLRINASSPTATSEFLDELWQPFLAERKFAECQFGTLSGTFAESGQRFDMKTKFEGKIRDGQAITGVQATQTITWTRINKLWTITAWTQHTFEVSESEQPLFADATDSFIAEADTRSAVTRSSHQQRVLDAVNAKTVMEPLVDGLPGFNDWESAWQFPSVSIVDYDNDGWDDVFLTDRWGGGMMLHNVEGKLIDTTAESGLDVGAGSNCVVFADFDNDGDPDAFVGRSLSDSQFFINENGTFQLDSLTTEGLSFVRLVTAGSVADFNGDGLLDLYLSTYVSPSGFATKDWIGKMIAESDREKMANIGSQHPFIDRGGPANILLINENGKLKRCDASESIKQWRNSYQSVWHDWDNDGDPDLFVSNDFAPDSFLRNDTVKGSNKPVFVDVTRELIGPDIMGYSMGASWGDFDNDGDLDLYVSEMYSKAGNRILEQFSEADRRSVESAKGNFLFRNDGGRFTQVAGSAESNQHVAKVGWSFGGQFADFNNDCWLDLYVPSGFYSAPKSVRCDADL</sequence>
<dbReference type="PANTHER" id="PTHR16026:SF0">
    <property type="entry name" value="CARTILAGE ACIDIC PROTEIN 1"/>
    <property type="match status" value="1"/>
</dbReference>
<dbReference type="AlphaFoldDB" id="A0A5B9PDR5"/>
<dbReference type="STRING" id="980251.GCA_001642875_00561"/>
<gene>
    <name evidence="2" type="ORF">MFFC18_31660</name>
</gene>
<dbReference type="InterPro" id="IPR027039">
    <property type="entry name" value="Crtac1"/>
</dbReference>
<evidence type="ECO:0000313" key="2">
    <source>
        <dbReference type="EMBL" id="QEG23270.1"/>
    </source>
</evidence>
<keyword evidence="1" id="KW-0732">Signal</keyword>
<dbReference type="OrthoDB" id="257588at2"/>
<dbReference type="SUPFAM" id="SSF69318">
    <property type="entry name" value="Integrin alpha N-terminal domain"/>
    <property type="match status" value="1"/>
</dbReference>
<dbReference type="KEGG" id="mff:MFFC18_31660"/>
<evidence type="ECO:0000313" key="3">
    <source>
        <dbReference type="Proteomes" id="UP000322214"/>
    </source>
</evidence>
<dbReference type="InterPro" id="IPR013517">
    <property type="entry name" value="FG-GAP"/>
</dbReference>